<feature type="compositionally biased region" description="Low complexity" evidence="1">
    <location>
        <begin position="134"/>
        <end position="152"/>
    </location>
</feature>
<feature type="region of interest" description="Disordered" evidence="1">
    <location>
        <begin position="204"/>
        <end position="230"/>
    </location>
</feature>
<protein>
    <submittedName>
        <fullName evidence="2">Uncharacterized protein</fullName>
    </submittedName>
</protein>
<dbReference type="Proteomes" id="UP000055048">
    <property type="component" value="Unassembled WGS sequence"/>
</dbReference>
<organism evidence="2 3">
    <name type="scientific">Trichinella murrelli</name>
    <dbReference type="NCBI Taxonomy" id="144512"/>
    <lineage>
        <taxon>Eukaryota</taxon>
        <taxon>Metazoa</taxon>
        <taxon>Ecdysozoa</taxon>
        <taxon>Nematoda</taxon>
        <taxon>Enoplea</taxon>
        <taxon>Dorylaimia</taxon>
        <taxon>Trichinellida</taxon>
        <taxon>Trichinellidae</taxon>
        <taxon>Trichinella</taxon>
    </lineage>
</organism>
<comment type="caution">
    <text evidence="2">The sequence shown here is derived from an EMBL/GenBank/DDBJ whole genome shotgun (WGS) entry which is preliminary data.</text>
</comment>
<name>A0A0V0TUM2_9BILA</name>
<evidence type="ECO:0000313" key="3">
    <source>
        <dbReference type="Proteomes" id="UP000055048"/>
    </source>
</evidence>
<dbReference type="OrthoDB" id="5919126at2759"/>
<accession>A0A0V0TUM2</accession>
<evidence type="ECO:0000313" key="2">
    <source>
        <dbReference type="EMBL" id="KRX42730.1"/>
    </source>
</evidence>
<feature type="region of interest" description="Disordered" evidence="1">
    <location>
        <begin position="179"/>
        <end position="198"/>
    </location>
</feature>
<gene>
    <name evidence="2" type="ORF">T05_14399</name>
</gene>
<dbReference type="EMBL" id="JYDJ01000136">
    <property type="protein sequence ID" value="KRX42730.1"/>
    <property type="molecule type" value="Genomic_DNA"/>
</dbReference>
<evidence type="ECO:0000256" key="1">
    <source>
        <dbReference type="SAM" id="MobiDB-lite"/>
    </source>
</evidence>
<feature type="region of interest" description="Disordered" evidence="1">
    <location>
        <begin position="121"/>
        <end position="155"/>
    </location>
</feature>
<sequence>MAKKARTICPQERATCSCRPCGKHDDHSWMDQLRPLGPTKRTKKKGRRAQLRKCGPVCENLERANRRACMLDAGKFNSKNEESSSPSRRRRRNYTRSQPSHCTLNAANVLTKLYVTLTHHQRRDLGQKGKLQQSSTKSTCNSKSKSSSSSNSRETAIEASSWLVNGTCNKKYPQPRMLKINVNKTDNSKSSGKEMFDELNSKIEKAMKQHNTDAYGTDKASTKVANSRKA</sequence>
<proteinExistence type="predicted"/>
<reference evidence="2 3" key="1">
    <citation type="submission" date="2015-01" db="EMBL/GenBank/DDBJ databases">
        <title>Evolution of Trichinella species and genotypes.</title>
        <authorList>
            <person name="Korhonen P.K."/>
            <person name="Edoardo P."/>
            <person name="Giuseppe L.R."/>
            <person name="Gasser R.B."/>
        </authorList>
    </citation>
    <scope>NUCLEOTIDE SEQUENCE [LARGE SCALE GENOMIC DNA]</scope>
    <source>
        <strain evidence="2">ISS417</strain>
    </source>
</reference>
<keyword evidence="3" id="KW-1185">Reference proteome</keyword>
<dbReference type="AlphaFoldDB" id="A0A0V0TUM2"/>
<feature type="region of interest" description="Disordered" evidence="1">
    <location>
        <begin position="77"/>
        <end position="101"/>
    </location>
</feature>